<dbReference type="EMBL" id="CADDTS010000028">
    <property type="protein sequence ID" value="CAB1215062.1"/>
    <property type="molecule type" value="Genomic_DNA"/>
</dbReference>
<gene>
    <name evidence="1" type="ORF">SFB21_1666</name>
</gene>
<dbReference type="RefSeq" id="WP_174559573.1">
    <property type="nucleotide sequence ID" value="NZ_CADDTS010000028.1"/>
</dbReference>
<evidence type="ECO:0000313" key="2">
    <source>
        <dbReference type="Proteomes" id="UP000489961"/>
    </source>
</evidence>
<comment type="caution">
    <text evidence="1">The sequence shown here is derived from an EMBL/GenBank/DDBJ whole genome shotgun (WGS) entry which is preliminary data.</text>
</comment>
<organism evidence="1 2">
    <name type="scientific">Acinetobacter bouvetii</name>
    <dbReference type="NCBI Taxonomy" id="202951"/>
    <lineage>
        <taxon>Bacteria</taxon>
        <taxon>Pseudomonadati</taxon>
        <taxon>Pseudomonadota</taxon>
        <taxon>Gammaproteobacteria</taxon>
        <taxon>Moraxellales</taxon>
        <taxon>Moraxellaceae</taxon>
        <taxon>Acinetobacter</taxon>
    </lineage>
</organism>
<proteinExistence type="predicted"/>
<reference evidence="1 2" key="1">
    <citation type="submission" date="2020-02" db="EMBL/GenBank/DDBJ databases">
        <authorList>
            <person name="Chaudhuri R."/>
        </authorList>
    </citation>
    <scope>NUCLEOTIDE SEQUENCE [LARGE SCALE GENOMIC DNA]</scope>
    <source>
        <strain evidence="1">SFB21</strain>
    </source>
</reference>
<accession>A0A811GAX9</accession>
<dbReference type="Proteomes" id="UP000489961">
    <property type="component" value="Unassembled WGS sequence"/>
</dbReference>
<dbReference type="AlphaFoldDB" id="A0A811GAX9"/>
<name>A0A811GAX9_9GAMM</name>
<evidence type="ECO:0000313" key="1">
    <source>
        <dbReference type="EMBL" id="CAB1215062.1"/>
    </source>
</evidence>
<protein>
    <submittedName>
        <fullName evidence="1">Uncharacterized protein</fullName>
    </submittedName>
</protein>
<sequence>MANEQVSDIHSPDIQDVVVDRDYVMLAGLPIMQFSQIATQKLNGNLESASASFNAVQFNRIGAPIQVFDEDNSSRWKTLFCV</sequence>